<proteinExistence type="predicted"/>
<sequence length="95" mass="10804">MLQFADYHKLVSSKFCGKQHQSLEISQHYLKESNQLEHLHVSPCLCLLCESLTFDHTSKFFHHASCLHNYQNPFLSQSIGHLATTALAGCQTCQL</sequence>
<evidence type="ECO:0000313" key="1">
    <source>
        <dbReference type="EMBL" id="MBX49722.1"/>
    </source>
</evidence>
<reference evidence="1" key="1">
    <citation type="submission" date="2018-02" db="EMBL/GenBank/DDBJ databases">
        <title>Rhizophora mucronata_Transcriptome.</title>
        <authorList>
            <person name="Meera S.P."/>
            <person name="Sreeshan A."/>
            <person name="Augustine A."/>
        </authorList>
    </citation>
    <scope>NUCLEOTIDE SEQUENCE</scope>
    <source>
        <tissue evidence="1">Leaf</tissue>
    </source>
</reference>
<dbReference type="AlphaFoldDB" id="A0A2P2P4R3"/>
<dbReference type="EMBL" id="GGEC01069238">
    <property type="protein sequence ID" value="MBX49722.1"/>
    <property type="molecule type" value="Transcribed_RNA"/>
</dbReference>
<name>A0A2P2P4R3_RHIMU</name>
<organism evidence="1">
    <name type="scientific">Rhizophora mucronata</name>
    <name type="common">Asiatic mangrove</name>
    <dbReference type="NCBI Taxonomy" id="61149"/>
    <lineage>
        <taxon>Eukaryota</taxon>
        <taxon>Viridiplantae</taxon>
        <taxon>Streptophyta</taxon>
        <taxon>Embryophyta</taxon>
        <taxon>Tracheophyta</taxon>
        <taxon>Spermatophyta</taxon>
        <taxon>Magnoliopsida</taxon>
        <taxon>eudicotyledons</taxon>
        <taxon>Gunneridae</taxon>
        <taxon>Pentapetalae</taxon>
        <taxon>rosids</taxon>
        <taxon>fabids</taxon>
        <taxon>Malpighiales</taxon>
        <taxon>Rhizophoraceae</taxon>
        <taxon>Rhizophora</taxon>
    </lineage>
</organism>
<accession>A0A2P2P4R3</accession>
<protein>
    <submittedName>
        <fullName evidence="1">Uncharacterized protein</fullName>
    </submittedName>
</protein>